<dbReference type="RefSeq" id="WP_258821088.1">
    <property type="nucleotide sequence ID" value="NZ_JANUHB010000001.1"/>
</dbReference>
<dbReference type="InterPro" id="IPR016181">
    <property type="entry name" value="Acyl_CoA_acyltransferase"/>
</dbReference>
<accession>A0ABT2DA32</accession>
<proteinExistence type="predicted"/>
<sequence>MCATPDDAAGRLVLDLAQAADGTLRGHGWVGASQVGALEFECRDGALVVTVLYVRPAWRRRGLARRMLALLQERTGCRTLCLPGRP</sequence>
<dbReference type="EMBL" id="JANUHB010000001">
    <property type="protein sequence ID" value="MCS0807318.1"/>
    <property type="molecule type" value="Genomic_DNA"/>
</dbReference>
<name>A0ABT2DA32_9BURK</name>
<gene>
    <name evidence="1" type="ORF">NX774_05200</name>
</gene>
<evidence type="ECO:0000313" key="1">
    <source>
        <dbReference type="EMBL" id="MCS0807318.1"/>
    </source>
</evidence>
<dbReference type="SUPFAM" id="SSF55729">
    <property type="entry name" value="Acyl-CoA N-acyltransferases (Nat)"/>
    <property type="match status" value="1"/>
</dbReference>
<comment type="caution">
    <text evidence="1">The sequence shown here is derived from an EMBL/GenBank/DDBJ whole genome shotgun (WGS) entry which is preliminary data.</text>
</comment>
<keyword evidence="2" id="KW-1185">Reference proteome</keyword>
<reference evidence="1 2" key="1">
    <citation type="submission" date="2022-08" db="EMBL/GenBank/DDBJ databases">
        <title>Reclassification of Massilia species as members of the genera Telluria, Duganella, Pseudoduganella, Mokoshia gen. nov. and Zemynaea gen. nov. using orthogonal and non-orthogonal genome-based approaches.</title>
        <authorList>
            <person name="Bowman J.P."/>
        </authorList>
    </citation>
    <scope>NUCLEOTIDE SEQUENCE [LARGE SCALE GENOMIC DNA]</scope>
    <source>
        <strain evidence="1 2">JCM 31605</strain>
    </source>
</reference>
<evidence type="ECO:0000313" key="2">
    <source>
        <dbReference type="Proteomes" id="UP001206126"/>
    </source>
</evidence>
<dbReference type="Proteomes" id="UP001206126">
    <property type="component" value="Unassembled WGS sequence"/>
</dbReference>
<dbReference type="CDD" id="cd04301">
    <property type="entry name" value="NAT_SF"/>
    <property type="match status" value="1"/>
</dbReference>
<dbReference type="Gene3D" id="3.40.630.30">
    <property type="match status" value="1"/>
</dbReference>
<protein>
    <submittedName>
        <fullName evidence="1">GNAT family N-acetyltransferase</fullName>
    </submittedName>
</protein>
<organism evidence="1 2">
    <name type="scientific">Massilia agilis</name>
    <dbReference type="NCBI Taxonomy" id="1811226"/>
    <lineage>
        <taxon>Bacteria</taxon>
        <taxon>Pseudomonadati</taxon>
        <taxon>Pseudomonadota</taxon>
        <taxon>Betaproteobacteria</taxon>
        <taxon>Burkholderiales</taxon>
        <taxon>Oxalobacteraceae</taxon>
        <taxon>Telluria group</taxon>
        <taxon>Massilia</taxon>
    </lineage>
</organism>